<dbReference type="Proteomes" id="UP000028630">
    <property type="component" value="Unassembled WGS sequence"/>
</dbReference>
<accession>A0A085ASD7</accession>
<proteinExistence type="predicted"/>
<dbReference type="AlphaFoldDB" id="A0A085ASD7"/>
<dbReference type="Gene3D" id="2.40.50.230">
    <property type="entry name" value="Gp5 N-terminal domain"/>
    <property type="match status" value="1"/>
</dbReference>
<gene>
    <name evidence="2" type="ORF">GTGU_00174</name>
</gene>
<feature type="compositionally biased region" description="Polar residues" evidence="1">
    <location>
        <begin position="185"/>
        <end position="198"/>
    </location>
</feature>
<comment type="caution">
    <text evidence="2">The sequence shown here is derived from an EMBL/GenBank/DDBJ whole genome shotgun (WGS) entry which is preliminary data.</text>
</comment>
<evidence type="ECO:0000313" key="2">
    <source>
        <dbReference type="EMBL" id="KFC13132.1"/>
    </source>
</evidence>
<reference evidence="3" key="1">
    <citation type="submission" date="2014-05" db="EMBL/GenBank/DDBJ databases">
        <title>ATOL: Assembling a taxonomically balanced genome-scale reconstruction of the evolutionary history of the Enterobacteriaceae.</title>
        <authorList>
            <person name="Plunkett G. III"/>
            <person name="Neeno-Eckwall E.C."/>
            <person name="Glasner J.D."/>
            <person name="Perna N.T."/>
        </authorList>
    </citation>
    <scope>NUCLEOTIDE SEQUENCE [LARGE SCALE GENOMIC DNA]</scope>
    <source>
        <strain evidence="3">ATCC 49490</strain>
    </source>
</reference>
<evidence type="ECO:0000313" key="3">
    <source>
        <dbReference type="Proteomes" id="UP000028630"/>
    </source>
</evidence>
<dbReference type="RefSeq" id="WP_038153471.1">
    <property type="nucleotide sequence ID" value="NZ_JMTB01000011.1"/>
</dbReference>
<dbReference type="OrthoDB" id="9780507at2"/>
<dbReference type="NCBIfam" id="TIGR01644">
    <property type="entry name" value="phage_P2_V"/>
    <property type="match status" value="1"/>
</dbReference>
<feature type="region of interest" description="Disordered" evidence="1">
    <location>
        <begin position="175"/>
        <end position="198"/>
    </location>
</feature>
<keyword evidence="3" id="KW-1185">Reference proteome</keyword>
<dbReference type="eggNOG" id="COG4540">
    <property type="taxonomic scope" value="Bacteria"/>
</dbReference>
<dbReference type="InterPro" id="IPR037026">
    <property type="entry name" value="Vgr_OB-fold_dom_sf"/>
</dbReference>
<dbReference type="InterPro" id="IPR013046">
    <property type="entry name" value="GpV/Gp45"/>
</dbReference>
<organism evidence="2 3">
    <name type="scientific">Trabulsiella guamensis ATCC 49490</name>
    <dbReference type="NCBI Taxonomy" id="1005994"/>
    <lineage>
        <taxon>Bacteria</taxon>
        <taxon>Pseudomonadati</taxon>
        <taxon>Pseudomonadota</taxon>
        <taxon>Gammaproteobacteria</taxon>
        <taxon>Enterobacterales</taxon>
        <taxon>Enterobacteriaceae</taxon>
        <taxon>Trabulsiella</taxon>
    </lineage>
</organism>
<protein>
    <submittedName>
        <fullName evidence="2">Phage-related baseplate protein</fullName>
    </submittedName>
</protein>
<dbReference type="EMBL" id="JMTB01000011">
    <property type="protein sequence ID" value="KFC13132.1"/>
    <property type="molecule type" value="Genomic_DNA"/>
</dbReference>
<sequence>MSSEELADLRQRVANMVRRGVISEVIPGNPVKVRVRLGPIITPPIAWCNLMSSGNFQVRSLPKPGDAVTVFSEAGDLRNGRVYPGANIDAVSVPDGEDSELALVFANGTEIRYSQDNNTLNIILAEGGKYTIKGDGTLDGNVKITKELTVMQNIYGMQQISDAAGTMSAIRMTYNGHNHRGDSGGQTAQPNQQMPVSN</sequence>
<evidence type="ECO:0000256" key="1">
    <source>
        <dbReference type="SAM" id="MobiDB-lite"/>
    </source>
</evidence>
<name>A0A085ASD7_9ENTR</name>